<dbReference type="Gene3D" id="2.30.110.10">
    <property type="entry name" value="Electron Transport, Fmn-binding Protein, Chain A"/>
    <property type="match status" value="1"/>
</dbReference>
<dbReference type="InterPro" id="IPR019965">
    <property type="entry name" value="PPOX_F420-dep_Rv2061_put"/>
</dbReference>
<dbReference type="PANTHER" id="PTHR35176">
    <property type="entry name" value="HEME OXYGENASE HI_0854-RELATED"/>
    <property type="match status" value="1"/>
</dbReference>
<dbReference type="SUPFAM" id="SSF50475">
    <property type="entry name" value="FMN-binding split barrel"/>
    <property type="match status" value="1"/>
</dbReference>
<evidence type="ECO:0000313" key="4">
    <source>
        <dbReference type="Proteomes" id="UP000319792"/>
    </source>
</evidence>
<proteinExistence type="predicted"/>
<dbReference type="InterPro" id="IPR012349">
    <property type="entry name" value="Split_barrel_FMN-bd"/>
</dbReference>
<dbReference type="NCBIfam" id="TIGR03666">
    <property type="entry name" value="Rv2061_F420"/>
    <property type="match status" value="1"/>
</dbReference>
<dbReference type="GO" id="GO:0016627">
    <property type="term" value="F:oxidoreductase activity, acting on the CH-CH group of donors"/>
    <property type="evidence" value="ECO:0007669"/>
    <property type="project" value="TreeGrafter"/>
</dbReference>
<dbReference type="GO" id="GO:0070967">
    <property type="term" value="F:coenzyme F420 binding"/>
    <property type="evidence" value="ECO:0007669"/>
    <property type="project" value="TreeGrafter"/>
</dbReference>
<dbReference type="GO" id="GO:0005829">
    <property type="term" value="C:cytosol"/>
    <property type="evidence" value="ECO:0007669"/>
    <property type="project" value="TreeGrafter"/>
</dbReference>
<dbReference type="AlphaFoldDB" id="A0A5C5RIQ1"/>
<dbReference type="InterPro" id="IPR011576">
    <property type="entry name" value="Pyridox_Oxase_N"/>
</dbReference>
<dbReference type="Proteomes" id="UP000319792">
    <property type="component" value="Unassembled WGS sequence"/>
</dbReference>
<comment type="caution">
    <text evidence="3">The sequence shown here is derived from an EMBL/GenBank/DDBJ whole genome shotgun (WGS) entry which is preliminary data.</text>
</comment>
<name>A0A5C5RIQ1_9ACTN</name>
<protein>
    <submittedName>
        <fullName evidence="3">PPOX class F420-dependent oxidoreductase</fullName>
    </submittedName>
</protein>
<gene>
    <name evidence="3" type="ORF">FK268_19270</name>
</gene>
<feature type="domain" description="Pyridoxamine 5'-phosphate oxidase N-terminal" evidence="2">
    <location>
        <begin position="10"/>
        <end position="101"/>
    </location>
</feature>
<organism evidence="3 4">
    <name type="scientific">Tsukamurella sputi</name>
    <dbReference type="NCBI Taxonomy" id="2591848"/>
    <lineage>
        <taxon>Bacteria</taxon>
        <taxon>Bacillati</taxon>
        <taxon>Actinomycetota</taxon>
        <taxon>Actinomycetes</taxon>
        <taxon>Mycobacteriales</taxon>
        <taxon>Tsukamurellaceae</taxon>
        <taxon>Tsukamurella</taxon>
    </lineage>
</organism>
<dbReference type="RefSeq" id="WP_146436999.1">
    <property type="nucleotide sequence ID" value="NZ_VIGV01000008.1"/>
</dbReference>
<dbReference type="EMBL" id="VIGV01000008">
    <property type="protein sequence ID" value="TWS22598.1"/>
    <property type="molecule type" value="Genomic_DNA"/>
</dbReference>
<dbReference type="OrthoDB" id="5738083at2"/>
<evidence type="ECO:0000256" key="1">
    <source>
        <dbReference type="ARBA" id="ARBA00023002"/>
    </source>
</evidence>
<keyword evidence="4" id="KW-1185">Reference proteome</keyword>
<accession>A0A5C5RIQ1</accession>
<dbReference type="Pfam" id="PF01243">
    <property type="entry name" value="PNPOx_N"/>
    <property type="match status" value="1"/>
</dbReference>
<reference evidence="3 4" key="1">
    <citation type="submission" date="2019-08" db="EMBL/GenBank/DDBJ databases">
        <title>Tsukamurella conjunctivitidis sp. nov., Tsukamurella assacharolytica sp. nov. and Tsukamurella sputae sp. nov. isolated from patients with conjunctivitis, bacteraemia (lymphoma) and respiratory infection (sputum) in Hong Kong.</title>
        <authorList>
            <person name="Fok K.M.N."/>
            <person name="Fong J.Y.H."/>
        </authorList>
    </citation>
    <scope>NUCLEOTIDE SEQUENCE [LARGE SCALE GENOMIC DNA]</scope>
    <source>
        <strain evidence="3 4">HKU70</strain>
    </source>
</reference>
<dbReference type="PANTHER" id="PTHR35176:SF11">
    <property type="entry name" value="PYRIDOXAMINE 5'-PHOSPHATE OXIDASE FAMILY PROTEIN"/>
    <property type="match status" value="1"/>
</dbReference>
<evidence type="ECO:0000313" key="3">
    <source>
        <dbReference type="EMBL" id="TWS22598.1"/>
    </source>
</evidence>
<dbReference type="InterPro" id="IPR052019">
    <property type="entry name" value="F420H2_bilvrd_red/Heme_oxyg"/>
</dbReference>
<sequence>MTEGIAGSVAQVADAKYVLLTTFRKDGTPVATPLWAVRDGADLLVWTVADSWKVKRLRRNPSVLVQACDARGRKTSGPEVAGTGEIVDGDDAASRIAKKYGILGWLTVTGSKIRRGAGGTVGIRVRDAE</sequence>
<evidence type="ECO:0000259" key="2">
    <source>
        <dbReference type="Pfam" id="PF01243"/>
    </source>
</evidence>
<keyword evidence="1" id="KW-0560">Oxidoreductase</keyword>